<dbReference type="SMART" id="SM00382">
    <property type="entry name" value="AAA"/>
    <property type="match status" value="1"/>
</dbReference>
<feature type="domain" description="AAA+ ATPase" evidence="4">
    <location>
        <begin position="441"/>
        <end position="573"/>
    </location>
</feature>
<keyword evidence="3" id="KW-0067">ATP-binding</keyword>
<dbReference type="CDD" id="cd19481">
    <property type="entry name" value="RecA-like_protease"/>
    <property type="match status" value="1"/>
</dbReference>
<dbReference type="RefSeq" id="WP_229784594.1">
    <property type="nucleotide sequence ID" value="NZ_BMPE01000003.1"/>
</dbReference>
<gene>
    <name evidence="5" type="ORF">GCM10010844_17820</name>
</gene>
<comment type="caution">
    <text evidence="5">The sequence shown here is derived from an EMBL/GenBank/DDBJ whole genome shotgun (WGS) entry which is preliminary data.</text>
</comment>
<dbReference type="InterPro" id="IPR027417">
    <property type="entry name" value="P-loop_NTPase"/>
</dbReference>
<dbReference type="PANTHER" id="PTHR23073">
    <property type="entry name" value="26S PROTEASOME REGULATORY SUBUNIT"/>
    <property type="match status" value="1"/>
</dbReference>
<dbReference type="Gene3D" id="3.40.50.300">
    <property type="entry name" value="P-loop containing nucleotide triphosphate hydrolases"/>
    <property type="match status" value="1"/>
</dbReference>
<protein>
    <submittedName>
        <fullName evidence="5">ATPase</fullName>
    </submittedName>
</protein>
<keyword evidence="6" id="KW-1185">Reference proteome</keyword>
<evidence type="ECO:0000256" key="3">
    <source>
        <dbReference type="ARBA" id="ARBA00022840"/>
    </source>
</evidence>
<reference evidence="6" key="1">
    <citation type="journal article" date="2019" name="Int. J. Syst. Evol. Microbiol.">
        <title>The Global Catalogue of Microorganisms (GCM) 10K type strain sequencing project: providing services to taxonomists for standard genome sequencing and annotation.</title>
        <authorList>
            <consortium name="The Broad Institute Genomics Platform"/>
            <consortium name="The Broad Institute Genome Sequencing Center for Infectious Disease"/>
            <person name="Wu L."/>
            <person name="Ma J."/>
        </authorList>
    </citation>
    <scope>NUCLEOTIDE SEQUENCE [LARGE SCALE GENOMIC DNA]</scope>
    <source>
        <strain evidence="6">JCM 19173</strain>
    </source>
</reference>
<dbReference type="InterPro" id="IPR003593">
    <property type="entry name" value="AAA+_ATPase"/>
</dbReference>
<proteinExistence type="inferred from homology"/>
<keyword evidence="2" id="KW-0547">Nucleotide-binding</keyword>
<name>A0ABQ2FKZ0_9DEIO</name>
<dbReference type="Pfam" id="PF00004">
    <property type="entry name" value="AAA"/>
    <property type="match status" value="1"/>
</dbReference>
<comment type="similarity">
    <text evidence="1">Belongs to the AAA ATPase family.</text>
</comment>
<organism evidence="5 6">
    <name type="scientific">Deinococcus radiotolerans</name>
    <dbReference type="NCBI Taxonomy" id="1309407"/>
    <lineage>
        <taxon>Bacteria</taxon>
        <taxon>Thermotogati</taxon>
        <taxon>Deinococcota</taxon>
        <taxon>Deinococci</taxon>
        <taxon>Deinococcales</taxon>
        <taxon>Deinococcaceae</taxon>
        <taxon>Deinococcus</taxon>
    </lineage>
</organism>
<dbReference type="InterPro" id="IPR003959">
    <property type="entry name" value="ATPase_AAA_core"/>
</dbReference>
<evidence type="ECO:0000313" key="5">
    <source>
        <dbReference type="EMBL" id="GGK99871.1"/>
    </source>
</evidence>
<evidence type="ECO:0000313" key="6">
    <source>
        <dbReference type="Proteomes" id="UP000604341"/>
    </source>
</evidence>
<dbReference type="Proteomes" id="UP000604341">
    <property type="component" value="Unassembled WGS sequence"/>
</dbReference>
<dbReference type="InterPro" id="IPR050221">
    <property type="entry name" value="26S_Proteasome_ATPase"/>
</dbReference>
<evidence type="ECO:0000256" key="1">
    <source>
        <dbReference type="ARBA" id="ARBA00006914"/>
    </source>
</evidence>
<sequence>MGEVVHAVDVPRAQALQALCDQLSAQVLDVALNEQAEPDVRYVVALPDLTGTRLADVQARLDLTEFETGVLALALATELFPERMLAACAAALQMDSLYAAFLTPSLTRRWLLGDDWAEGAAFSAERPLVACGLIEFGASANASVLEALTPLRLGAGLLSDLRGLPGVPPDLRGVLRDLPPGGLLSDSQEAQREGLGKHLSRAGDERAALLFGTNVAGMQAVAAHLLGASASLLDLPLLAARPAEEQEGLLRALRRDTRLRGTRVAVDAATPLSDALPPEGLVDRVLDAAAGPVVILAADPLPLDSPRAVVSAEVGAPTPAEQRERWAQALGVNADQPLLRQLGDQFHLNLDRIDALARDARAALPGNASHAARLERAWEAARGANRRLMGSLAQRIETRAGWADLILPDAERLALEQIAAHVRHRSVVFEDLGLARPGRGRSITALFSGPSGTGKTLSAEVLARELNLDLYRVDLSSTVSKYIGETEKNLKKIFDAADQGGCVLLFDEADSVFGKRGEVRDSNDRYANTQVNYLLQRLETFNGLALLTTNLESSMDVAFMRRLQFVINFRAPQAAERERLWRGAFPAALDTSELDFGRLAQADVAGGNIRSVALNAVFLSVSRRQPLTQVLVEEALHLEFRKLGRLVLT</sequence>
<evidence type="ECO:0000256" key="2">
    <source>
        <dbReference type="ARBA" id="ARBA00022741"/>
    </source>
</evidence>
<dbReference type="EMBL" id="BMPE01000003">
    <property type="protein sequence ID" value="GGK99871.1"/>
    <property type="molecule type" value="Genomic_DNA"/>
</dbReference>
<dbReference type="SUPFAM" id="SSF52540">
    <property type="entry name" value="P-loop containing nucleoside triphosphate hydrolases"/>
    <property type="match status" value="1"/>
</dbReference>
<accession>A0ABQ2FKZ0</accession>
<evidence type="ECO:0000259" key="4">
    <source>
        <dbReference type="SMART" id="SM00382"/>
    </source>
</evidence>